<gene>
    <name evidence="2" type="ORF">M0813_02914</name>
</gene>
<feature type="compositionally biased region" description="Basic residues" evidence="1">
    <location>
        <begin position="106"/>
        <end position="140"/>
    </location>
</feature>
<dbReference type="Proteomes" id="UP001150062">
    <property type="component" value="Unassembled WGS sequence"/>
</dbReference>
<keyword evidence="3" id="KW-1185">Reference proteome</keyword>
<evidence type="ECO:0000256" key="1">
    <source>
        <dbReference type="SAM" id="MobiDB-lite"/>
    </source>
</evidence>
<reference evidence="2" key="1">
    <citation type="submission" date="2022-08" db="EMBL/GenBank/DDBJ databases">
        <title>Novel sulfate-reducing endosymbionts in the free-living metamonad Anaeramoeba.</title>
        <authorList>
            <person name="Jerlstrom-Hultqvist J."/>
            <person name="Cepicka I."/>
            <person name="Gallot-Lavallee L."/>
            <person name="Salas-Leiva D."/>
            <person name="Curtis B.A."/>
            <person name="Zahonova K."/>
            <person name="Pipaliya S."/>
            <person name="Dacks J."/>
            <person name="Roger A.J."/>
        </authorList>
    </citation>
    <scope>NUCLEOTIDE SEQUENCE</scope>
    <source>
        <strain evidence="2">Schooner1</strain>
    </source>
</reference>
<protein>
    <submittedName>
        <fullName evidence="2">Uncharacterized protein</fullName>
    </submittedName>
</protein>
<accession>A0ABQ8YER7</accession>
<dbReference type="EMBL" id="JAOAOG010000173">
    <property type="protein sequence ID" value="KAJ6243054.1"/>
    <property type="molecule type" value="Genomic_DNA"/>
</dbReference>
<feature type="compositionally biased region" description="Basic and acidic residues" evidence="1">
    <location>
        <begin position="228"/>
        <end position="240"/>
    </location>
</feature>
<comment type="caution">
    <text evidence="2">The sequence shown here is derived from an EMBL/GenBank/DDBJ whole genome shotgun (WGS) entry which is preliminary data.</text>
</comment>
<organism evidence="2 3">
    <name type="scientific">Anaeramoeba flamelloides</name>
    <dbReference type="NCBI Taxonomy" id="1746091"/>
    <lineage>
        <taxon>Eukaryota</taxon>
        <taxon>Metamonada</taxon>
        <taxon>Anaeramoebidae</taxon>
        <taxon>Anaeramoeba</taxon>
    </lineage>
</organism>
<evidence type="ECO:0000313" key="3">
    <source>
        <dbReference type="Proteomes" id="UP001150062"/>
    </source>
</evidence>
<name>A0ABQ8YER7_9EUKA</name>
<feature type="compositionally biased region" description="Acidic residues" evidence="1">
    <location>
        <begin position="197"/>
        <end position="213"/>
    </location>
</feature>
<evidence type="ECO:0000313" key="2">
    <source>
        <dbReference type="EMBL" id="KAJ6243054.1"/>
    </source>
</evidence>
<feature type="region of interest" description="Disordered" evidence="1">
    <location>
        <begin position="178"/>
        <end position="240"/>
    </location>
</feature>
<proteinExistence type="predicted"/>
<feature type="region of interest" description="Disordered" evidence="1">
    <location>
        <begin position="105"/>
        <end position="146"/>
    </location>
</feature>
<feature type="compositionally biased region" description="Polar residues" evidence="1">
    <location>
        <begin position="178"/>
        <end position="189"/>
    </location>
</feature>
<sequence length="324" mass="37942">MNFFKSYSTPNISISKEETQIPIRSRSNITRSKYDYGDLVVPEPKKDFLKERNKLDQMMKSCNFLKEINEIFPDNKPTFFQKSQSLGNVSFEKFTYLNCFASTPTTRKRTKKQKKKKTKTKKKKNQNKNKNKNKNKNRNKNKQEFIIPKENEYKIFKKVNTIYDLDINKNTFINFVTDTQTNTNGNTEACTDKDTEQDGELDTEQDTDLDTEPESDRNYESDLYTSGESEKEILNDSNKVKEHETDLEIDELLQQNKHNFNNYQNNQFYGTNNKNPNLKIDSLAFSPPTRSNCPLGMDRVFLNIGSQIEEVENFPNNILNNLNN</sequence>